<dbReference type="InterPro" id="IPR023509">
    <property type="entry name" value="DTD-like_sf"/>
</dbReference>
<dbReference type="EC" id="3.1.1.-" evidence="2"/>
<reference evidence="3 4" key="1">
    <citation type="submission" date="2023-07" db="EMBL/GenBank/DDBJ databases">
        <title>Sequencing the genomes of 1000 actinobacteria strains.</title>
        <authorList>
            <person name="Klenk H.-P."/>
        </authorList>
    </citation>
    <scope>NUCLEOTIDE SEQUENCE [LARGE SCALE GENOMIC DNA]</scope>
    <source>
        <strain evidence="3 4">DSM 102162</strain>
    </source>
</reference>
<dbReference type="Proteomes" id="UP001235966">
    <property type="component" value="Unassembled WGS sequence"/>
</dbReference>
<comment type="catalytic activity">
    <reaction evidence="2">
        <text>glycyl-tRNA(Ala) + H2O = tRNA(Ala) + glycine + H(+)</text>
        <dbReference type="Rhea" id="RHEA:53744"/>
        <dbReference type="Rhea" id="RHEA-COMP:9657"/>
        <dbReference type="Rhea" id="RHEA-COMP:13640"/>
        <dbReference type="ChEBI" id="CHEBI:15377"/>
        <dbReference type="ChEBI" id="CHEBI:15378"/>
        <dbReference type="ChEBI" id="CHEBI:57305"/>
        <dbReference type="ChEBI" id="CHEBI:78442"/>
        <dbReference type="ChEBI" id="CHEBI:78522"/>
    </reaction>
</comment>
<keyword evidence="2" id="KW-0963">Cytoplasm</keyword>
<gene>
    <name evidence="2" type="primary">dtd</name>
    <name evidence="3" type="ORF">J2S49_000725</name>
</gene>
<comment type="function">
    <text evidence="2">An aminoacyl-tRNA editing enzyme that deacylates mischarged D-aminoacyl-tRNAs. Also deacylates mischarged glycyl-tRNA(Ala), protecting cells against glycine mischarging by AlaRS. Acts via tRNA-based rather than protein-based catalysis; rejects L-amino acids rather than detecting D-amino acids in the active site. By recycling D-aminoacyl-tRNA to D-amino acids and free tRNA molecules, this enzyme counteracts the toxicity associated with the formation of D-aminoacyl-tRNA entities in vivo and helps enforce protein L-homochirality.</text>
</comment>
<comment type="subunit">
    <text evidence="2">Homodimer.</text>
</comment>
<dbReference type="PANTHER" id="PTHR10472">
    <property type="entry name" value="D-TYROSYL-TRNA TYR DEACYLASE"/>
    <property type="match status" value="1"/>
</dbReference>
<dbReference type="NCBIfam" id="TIGR00256">
    <property type="entry name" value="D-aminoacyl-tRNA deacylase"/>
    <property type="match status" value="1"/>
</dbReference>
<sequence length="155" mass="16588">MRVVIQRVKRAKVTAYREDVPEIGEVTGEIGAGLMVLVGVSPEDGDAQIEKTARKIAQLKLLRGDASDDPAQRVSAQDSGAPVLLVSQFTLYADVRKGTKPGWSHAAPGPVAEPIFDRVVEAVRGYGIEVSTGRFGAMMDVELVNDGPFTILVEV</sequence>
<keyword evidence="4" id="KW-1185">Reference proteome</keyword>
<dbReference type="InterPro" id="IPR003732">
    <property type="entry name" value="Daa-tRNA_deacyls_DTD"/>
</dbReference>
<dbReference type="GO" id="GO:0016787">
    <property type="term" value="F:hydrolase activity"/>
    <property type="evidence" value="ECO:0007669"/>
    <property type="project" value="UniProtKB-KW"/>
</dbReference>
<comment type="subcellular location">
    <subcellularLocation>
        <location evidence="2">Cytoplasm</location>
    </subcellularLocation>
</comment>
<dbReference type="SUPFAM" id="SSF69500">
    <property type="entry name" value="DTD-like"/>
    <property type="match status" value="1"/>
</dbReference>
<dbReference type="HAMAP" id="MF_00518">
    <property type="entry name" value="Deacylase_Dtd"/>
    <property type="match status" value="1"/>
</dbReference>
<protein>
    <recommendedName>
        <fullName evidence="2">D-aminoacyl-tRNA deacylase</fullName>
        <shortName evidence="2">DTD</shortName>
        <ecNumber evidence="2">3.1.1.96</ecNumber>
    </recommendedName>
    <alternativeName>
        <fullName evidence="2">Gly-tRNA(Ala) deacylase</fullName>
        <ecNumber evidence="2">3.1.1.-</ecNumber>
    </alternativeName>
</protein>
<keyword evidence="2 3" id="KW-0378">Hydrolase</keyword>
<keyword evidence="2" id="KW-0694">RNA-binding</keyword>
<comment type="similarity">
    <text evidence="1 2">Belongs to the DTD family.</text>
</comment>
<dbReference type="EMBL" id="JAUSQW010000001">
    <property type="protein sequence ID" value="MDP9800649.1"/>
    <property type="molecule type" value="Genomic_DNA"/>
</dbReference>
<accession>A0ABT9NAB3</accession>
<evidence type="ECO:0000313" key="3">
    <source>
        <dbReference type="EMBL" id="MDP9800649.1"/>
    </source>
</evidence>
<organism evidence="3 4">
    <name type="scientific">Arcanobacterium wilhelmae</name>
    <dbReference type="NCBI Taxonomy" id="1803177"/>
    <lineage>
        <taxon>Bacteria</taxon>
        <taxon>Bacillati</taxon>
        <taxon>Actinomycetota</taxon>
        <taxon>Actinomycetes</taxon>
        <taxon>Actinomycetales</taxon>
        <taxon>Actinomycetaceae</taxon>
        <taxon>Arcanobacterium</taxon>
    </lineage>
</organism>
<feature type="short sequence motif" description="Gly-cisPro motif, important for rejection of L-amino acids" evidence="2">
    <location>
        <begin position="147"/>
        <end position="148"/>
    </location>
</feature>
<comment type="caution">
    <text evidence="3">The sequence shown here is derived from an EMBL/GenBank/DDBJ whole genome shotgun (WGS) entry which is preliminary data.</text>
</comment>
<evidence type="ECO:0000256" key="1">
    <source>
        <dbReference type="ARBA" id="ARBA00009673"/>
    </source>
</evidence>
<evidence type="ECO:0000313" key="4">
    <source>
        <dbReference type="Proteomes" id="UP001235966"/>
    </source>
</evidence>
<keyword evidence="2" id="KW-0820">tRNA-binding</keyword>
<dbReference type="Pfam" id="PF02580">
    <property type="entry name" value="Tyr_Deacylase"/>
    <property type="match status" value="1"/>
</dbReference>
<comment type="catalytic activity">
    <reaction evidence="2">
        <text>a D-aminoacyl-tRNA + H2O = a tRNA + a D-alpha-amino acid + H(+)</text>
        <dbReference type="Rhea" id="RHEA:13953"/>
        <dbReference type="Rhea" id="RHEA-COMP:10123"/>
        <dbReference type="Rhea" id="RHEA-COMP:10124"/>
        <dbReference type="ChEBI" id="CHEBI:15377"/>
        <dbReference type="ChEBI" id="CHEBI:15378"/>
        <dbReference type="ChEBI" id="CHEBI:59871"/>
        <dbReference type="ChEBI" id="CHEBI:78442"/>
        <dbReference type="ChEBI" id="CHEBI:79333"/>
        <dbReference type="EC" id="3.1.1.96"/>
    </reaction>
</comment>
<dbReference type="Gene3D" id="3.50.80.10">
    <property type="entry name" value="D-tyrosyl-tRNA(Tyr) deacylase"/>
    <property type="match status" value="1"/>
</dbReference>
<dbReference type="PANTHER" id="PTHR10472:SF5">
    <property type="entry name" value="D-AMINOACYL-TRNA DEACYLASE 1"/>
    <property type="match status" value="1"/>
</dbReference>
<proteinExistence type="inferred from homology"/>
<comment type="domain">
    <text evidence="2">A Gly-cisPro motif from one monomer fits into the active site of the other monomer to allow specific chiral rejection of L-amino acids.</text>
</comment>
<name>A0ABT9NAB3_9ACTO</name>
<dbReference type="RefSeq" id="WP_278058006.1">
    <property type="nucleotide sequence ID" value="NZ_CP121247.1"/>
</dbReference>
<dbReference type="EC" id="3.1.1.96" evidence="2"/>
<evidence type="ECO:0000256" key="2">
    <source>
        <dbReference type="HAMAP-Rule" id="MF_00518"/>
    </source>
</evidence>